<proteinExistence type="predicted"/>
<feature type="compositionally biased region" description="Polar residues" evidence="1">
    <location>
        <begin position="251"/>
        <end position="266"/>
    </location>
</feature>
<feature type="region of interest" description="Disordered" evidence="1">
    <location>
        <begin position="171"/>
        <end position="214"/>
    </location>
</feature>
<organism evidence="2 3">
    <name type="scientific">Paramormyrops kingsleyae</name>
    <dbReference type="NCBI Taxonomy" id="1676925"/>
    <lineage>
        <taxon>Eukaryota</taxon>
        <taxon>Metazoa</taxon>
        <taxon>Chordata</taxon>
        <taxon>Craniata</taxon>
        <taxon>Vertebrata</taxon>
        <taxon>Euteleostomi</taxon>
        <taxon>Actinopterygii</taxon>
        <taxon>Neopterygii</taxon>
        <taxon>Teleostei</taxon>
        <taxon>Osteoglossocephala</taxon>
        <taxon>Osteoglossomorpha</taxon>
        <taxon>Osteoglossiformes</taxon>
        <taxon>Mormyridae</taxon>
        <taxon>Paramormyrops</taxon>
    </lineage>
</organism>
<dbReference type="Proteomes" id="UP000261540">
    <property type="component" value="Unplaced"/>
</dbReference>
<reference evidence="2" key="1">
    <citation type="submission" date="2025-08" db="UniProtKB">
        <authorList>
            <consortium name="Ensembl"/>
        </authorList>
    </citation>
    <scope>IDENTIFICATION</scope>
</reference>
<evidence type="ECO:0000313" key="3">
    <source>
        <dbReference type="Proteomes" id="UP000261540"/>
    </source>
</evidence>
<feature type="region of interest" description="Disordered" evidence="1">
    <location>
        <begin position="247"/>
        <end position="309"/>
    </location>
</feature>
<dbReference type="AlphaFoldDB" id="A0A3B3S6J4"/>
<name>A0A3B3S6J4_9TELE</name>
<reference evidence="2" key="2">
    <citation type="submission" date="2025-09" db="UniProtKB">
        <authorList>
            <consortium name="Ensembl"/>
        </authorList>
    </citation>
    <scope>IDENTIFICATION</scope>
</reference>
<evidence type="ECO:0000256" key="1">
    <source>
        <dbReference type="SAM" id="MobiDB-lite"/>
    </source>
</evidence>
<accession>A0A3B3S6J4</accession>
<dbReference type="GeneTree" id="ENSGT00940000160257"/>
<evidence type="ECO:0000313" key="2">
    <source>
        <dbReference type="Ensembl" id="ENSPKIP00000026108.1"/>
    </source>
</evidence>
<sequence length="534" mass="58341">MADSYEKEGSSLNSREAGDQISAMFRRCRGRPRLTDTDRAKRRLESRKKYDVRRVYLGESHKVWSELRRRTGLSDAGLAEYLILLNATYGEVYQQKYGYGKKSAPGLCVKQKRGKKVEATSLRALVGWYQDHSRSCPHEPQLQAPEMPALAFPTSLVWCCIDSHSFVQHLSQPAGGSDDSETEGEGGNDGSAACTEATPGVVTRTRRKRRDSSRQYFDVREDLEETRMADAEVSLNDMDKAAILGQLPESPVSQRGTTAGQPTEEQSLWEMEVVIEGEKGQEQESENEGESLGALPGNGNAGEGEGEGIGVEDLRGAERGSGANGYECAMVTATVIDRLRKDDPVVVDNVARSHPQPHAPPGASTVQVSGQGELYEPQTLQTVVASCQIPNGKGALEGSQVGQPDFRWSETETNISMDQCWVPFFFPKVIIITGPGYEALASEGIQLNVGGGVGEEVTCTVIEGVAYNQVCQSDVGQRSPVPDAEAIRGMNHGHIAVRTAICHKYYYDQSLPLHYTLNYFSTPNLRFLSACCTS</sequence>
<protein>
    <submittedName>
        <fullName evidence="2">Zinc finger protein 653</fullName>
    </submittedName>
</protein>
<keyword evidence="3" id="KW-1185">Reference proteome</keyword>
<feature type="compositionally biased region" description="Gly residues" evidence="1">
    <location>
        <begin position="299"/>
        <end position="309"/>
    </location>
</feature>
<dbReference type="Ensembl" id="ENSPKIT00000006856.1">
    <property type="protein sequence ID" value="ENSPKIP00000026108.1"/>
    <property type="gene ID" value="ENSPKIG00000008708.1"/>
</dbReference>